<evidence type="ECO:0000313" key="2">
    <source>
        <dbReference type="Proteomes" id="UP001345219"/>
    </source>
</evidence>
<comment type="caution">
    <text evidence="1">The sequence shown here is derived from an EMBL/GenBank/DDBJ whole genome shotgun (WGS) entry which is preliminary data.</text>
</comment>
<sequence>MEVIHDEKNKYKEMQCLGSQLNKDQSMLQDQEEPSCVNILHRNINQWINLQIYNLNGKVHSELTASIDEISSRNEPKRVERRISRAMSYPPRCIYTYAGLLLHVLQYTPFSTLQKNRCTRSGGSLLQSVNTVKNIKKMDD</sequence>
<dbReference type="Proteomes" id="UP001345219">
    <property type="component" value="Chromosome 13"/>
</dbReference>
<organism evidence="1 2">
    <name type="scientific">Trapa incisa</name>
    <dbReference type="NCBI Taxonomy" id="236973"/>
    <lineage>
        <taxon>Eukaryota</taxon>
        <taxon>Viridiplantae</taxon>
        <taxon>Streptophyta</taxon>
        <taxon>Embryophyta</taxon>
        <taxon>Tracheophyta</taxon>
        <taxon>Spermatophyta</taxon>
        <taxon>Magnoliopsida</taxon>
        <taxon>eudicotyledons</taxon>
        <taxon>Gunneridae</taxon>
        <taxon>Pentapetalae</taxon>
        <taxon>rosids</taxon>
        <taxon>malvids</taxon>
        <taxon>Myrtales</taxon>
        <taxon>Lythraceae</taxon>
        <taxon>Trapa</taxon>
    </lineage>
</organism>
<evidence type="ECO:0000313" key="1">
    <source>
        <dbReference type="EMBL" id="KAK4779722.1"/>
    </source>
</evidence>
<dbReference type="AlphaFoldDB" id="A0AAN7LG13"/>
<dbReference type="EMBL" id="JAXIOK010000001">
    <property type="protein sequence ID" value="KAK4779722.1"/>
    <property type="molecule type" value="Genomic_DNA"/>
</dbReference>
<proteinExistence type="predicted"/>
<protein>
    <submittedName>
        <fullName evidence="1">Uncharacterized protein</fullName>
    </submittedName>
</protein>
<gene>
    <name evidence="1" type="ORF">SAY87_015828</name>
</gene>
<name>A0AAN7LG13_9MYRT</name>
<keyword evidence="2" id="KW-1185">Reference proteome</keyword>
<reference evidence="1 2" key="1">
    <citation type="journal article" date="2023" name="Hortic Res">
        <title>Pangenome of water caltrop reveals structural variations and asymmetric subgenome divergence after allopolyploidization.</title>
        <authorList>
            <person name="Zhang X."/>
            <person name="Chen Y."/>
            <person name="Wang L."/>
            <person name="Yuan Y."/>
            <person name="Fang M."/>
            <person name="Shi L."/>
            <person name="Lu R."/>
            <person name="Comes H.P."/>
            <person name="Ma Y."/>
            <person name="Chen Y."/>
            <person name="Huang G."/>
            <person name="Zhou Y."/>
            <person name="Zheng Z."/>
            <person name="Qiu Y."/>
        </authorList>
    </citation>
    <scope>NUCLEOTIDE SEQUENCE [LARGE SCALE GENOMIC DNA]</scope>
    <source>
        <tissue evidence="1">Roots</tissue>
    </source>
</reference>
<accession>A0AAN7LG13</accession>